<dbReference type="EMBL" id="JAGTJQ010000012">
    <property type="protein sequence ID" value="KAH7016053.1"/>
    <property type="molecule type" value="Genomic_DNA"/>
</dbReference>
<keyword evidence="3" id="KW-1185">Reference proteome</keyword>
<evidence type="ECO:0000313" key="2">
    <source>
        <dbReference type="EMBL" id="KAH7016053.1"/>
    </source>
</evidence>
<accession>A0A9P8XT51</accession>
<feature type="compositionally biased region" description="Basic and acidic residues" evidence="1">
    <location>
        <begin position="173"/>
        <end position="185"/>
    </location>
</feature>
<reference evidence="2" key="1">
    <citation type="journal article" date="2021" name="Nat. Commun.">
        <title>Genetic determinants of endophytism in the Arabidopsis root mycobiome.</title>
        <authorList>
            <person name="Mesny F."/>
            <person name="Miyauchi S."/>
            <person name="Thiergart T."/>
            <person name="Pickel B."/>
            <person name="Atanasova L."/>
            <person name="Karlsson M."/>
            <person name="Huettel B."/>
            <person name="Barry K.W."/>
            <person name="Haridas S."/>
            <person name="Chen C."/>
            <person name="Bauer D."/>
            <person name="Andreopoulos W."/>
            <person name="Pangilinan J."/>
            <person name="LaButti K."/>
            <person name="Riley R."/>
            <person name="Lipzen A."/>
            <person name="Clum A."/>
            <person name="Drula E."/>
            <person name="Henrissat B."/>
            <person name="Kohler A."/>
            <person name="Grigoriev I.V."/>
            <person name="Martin F.M."/>
            <person name="Hacquard S."/>
        </authorList>
    </citation>
    <scope>NUCLEOTIDE SEQUENCE</scope>
    <source>
        <strain evidence="2">MPI-CAGE-CH-0230</strain>
    </source>
</reference>
<comment type="caution">
    <text evidence="2">The sequence shown here is derived from an EMBL/GenBank/DDBJ whole genome shotgun (WGS) entry which is preliminary data.</text>
</comment>
<name>A0A9P8XT51_9PEZI</name>
<organism evidence="2 3">
    <name type="scientific">Microdochium trichocladiopsis</name>
    <dbReference type="NCBI Taxonomy" id="1682393"/>
    <lineage>
        <taxon>Eukaryota</taxon>
        <taxon>Fungi</taxon>
        <taxon>Dikarya</taxon>
        <taxon>Ascomycota</taxon>
        <taxon>Pezizomycotina</taxon>
        <taxon>Sordariomycetes</taxon>
        <taxon>Xylariomycetidae</taxon>
        <taxon>Xylariales</taxon>
        <taxon>Microdochiaceae</taxon>
        <taxon>Microdochium</taxon>
    </lineage>
</organism>
<feature type="region of interest" description="Disordered" evidence="1">
    <location>
        <begin position="172"/>
        <end position="197"/>
    </location>
</feature>
<sequence>MPTRERLTPPVGLARGARVMLILTRVHSRPHCLFSISPGNDSGSLSQARQLGAIGYPRQLMPVSQQSQRQGGTLYPISASSARSVLNSSGLMRSLHSRGSVMRPTKFHHGQNSRGSQSPRSDKSGAAGKSRSPTSAGRFPTSRCGGLEGIAQREFEAQKVVSQGVSKGATMCRGREQVGSREVLRRSQRVSGVLHID</sequence>
<dbReference type="AlphaFoldDB" id="A0A9P8XT51"/>
<protein>
    <submittedName>
        <fullName evidence="2">Uncharacterized protein</fullName>
    </submittedName>
</protein>
<dbReference type="Proteomes" id="UP000756346">
    <property type="component" value="Unassembled WGS sequence"/>
</dbReference>
<proteinExistence type="predicted"/>
<feature type="region of interest" description="Disordered" evidence="1">
    <location>
        <begin position="98"/>
        <end position="145"/>
    </location>
</feature>
<dbReference type="GeneID" id="70191669"/>
<gene>
    <name evidence="2" type="ORF">B0I36DRAFT_41769</name>
</gene>
<evidence type="ECO:0000256" key="1">
    <source>
        <dbReference type="SAM" id="MobiDB-lite"/>
    </source>
</evidence>
<dbReference type="RefSeq" id="XP_046005677.1">
    <property type="nucleotide sequence ID" value="XM_046162123.1"/>
</dbReference>
<evidence type="ECO:0000313" key="3">
    <source>
        <dbReference type="Proteomes" id="UP000756346"/>
    </source>
</evidence>